<comment type="caution">
    <text evidence="4">The sequence shown here is derived from an EMBL/GenBank/DDBJ whole genome shotgun (WGS) entry which is preliminary data.</text>
</comment>
<feature type="repeat" description="TPR" evidence="3">
    <location>
        <begin position="132"/>
        <end position="165"/>
    </location>
</feature>
<keyword evidence="5" id="KW-1185">Reference proteome</keyword>
<dbReference type="GO" id="GO:0008318">
    <property type="term" value="F:protein prenyltransferase activity"/>
    <property type="evidence" value="ECO:0007669"/>
    <property type="project" value="InterPro"/>
</dbReference>
<dbReference type="PANTHER" id="PTHR44858:SF1">
    <property type="entry name" value="UDP-N-ACETYLGLUCOSAMINE--PEPTIDE N-ACETYLGLUCOSAMINYLTRANSFERASE SPINDLY-RELATED"/>
    <property type="match status" value="1"/>
</dbReference>
<reference evidence="4" key="2">
    <citation type="submission" date="2020-09" db="EMBL/GenBank/DDBJ databases">
        <authorList>
            <person name="Sun Q."/>
            <person name="Zhou Y."/>
        </authorList>
    </citation>
    <scope>NUCLEOTIDE SEQUENCE</scope>
    <source>
        <strain evidence="4">CGMCC 1.15725</strain>
    </source>
</reference>
<keyword evidence="1" id="KW-0677">Repeat</keyword>
<dbReference type="Pfam" id="PF13432">
    <property type="entry name" value="TPR_16"/>
    <property type="match status" value="1"/>
</dbReference>
<dbReference type="SUPFAM" id="SSF48452">
    <property type="entry name" value="TPR-like"/>
    <property type="match status" value="1"/>
</dbReference>
<name>A0A8J2YVE3_9PROT</name>
<organism evidence="4 5">
    <name type="scientific">Aliidongia dinghuensis</name>
    <dbReference type="NCBI Taxonomy" id="1867774"/>
    <lineage>
        <taxon>Bacteria</taxon>
        <taxon>Pseudomonadati</taxon>
        <taxon>Pseudomonadota</taxon>
        <taxon>Alphaproteobacteria</taxon>
        <taxon>Rhodospirillales</taxon>
        <taxon>Dongiaceae</taxon>
        <taxon>Aliidongia</taxon>
    </lineage>
</organism>
<dbReference type="PROSITE" id="PS51147">
    <property type="entry name" value="PFTA"/>
    <property type="match status" value="1"/>
</dbReference>
<sequence>MTHERYASVLTLVRCLAGASPLDDRDAVLDEAFAQLHRTTSPVEADRLDRLIWQRWGSAGNRAARRLLGDASKSLAVGDEATALALLDQAILEDPDFPEAWNRRATILFMLGRHDRSIADIERVLVLEPRHYGALAGLGQILLQAEAWGEALLVFEAALAINPHLESVRRLVRRLRRLDGGAARPTPLLDQPP</sequence>
<dbReference type="InterPro" id="IPR011990">
    <property type="entry name" value="TPR-like_helical_dom_sf"/>
</dbReference>
<evidence type="ECO:0000256" key="1">
    <source>
        <dbReference type="ARBA" id="ARBA00022737"/>
    </source>
</evidence>
<dbReference type="InterPro" id="IPR002088">
    <property type="entry name" value="Prenyl_trans_a"/>
</dbReference>
<evidence type="ECO:0008006" key="6">
    <source>
        <dbReference type="Google" id="ProtNLM"/>
    </source>
</evidence>
<dbReference type="PANTHER" id="PTHR44858">
    <property type="entry name" value="TETRATRICOPEPTIDE REPEAT PROTEIN 6"/>
    <property type="match status" value="1"/>
</dbReference>
<reference evidence="4" key="1">
    <citation type="journal article" date="2014" name="Int. J. Syst. Evol. Microbiol.">
        <title>Complete genome sequence of Corynebacterium casei LMG S-19264T (=DSM 44701T), isolated from a smear-ripened cheese.</title>
        <authorList>
            <consortium name="US DOE Joint Genome Institute (JGI-PGF)"/>
            <person name="Walter F."/>
            <person name="Albersmeier A."/>
            <person name="Kalinowski J."/>
            <person name="Ruckert C."/>
        </authorList>
    </citation>
    <scope>NUCLEOTIDE SEQUENCE</scope>
    <source>
        <strain evidence="4">CGMCC 1.15725</strain>
    </source>
</reference>
<evidence type="ECO:0000256" key="2">
    <source>
        <dbReference type="ARBA" id="ARBA00022803"/>
    </source>
</evidence>
<dbReference type="PROSITE" id="PS50005">
    <property type="entry name" value="TPR"/>
    <property type="match status" value="2"/>
</dbReference>
<keyword evidence="2 3" id="KW-0802">TPR repeat</keyword>
<dbReference type="AlphaFoldDB" id="A0A8J2YVE3"/>
<protein>
    <recommendedName>
        <fullName evidence="6">Tetratricopeptide repeat protein</fullName>
    </recommendedName>
</protein>
<dbReference type="Gene3D" id="1.25.40.10">
    <property type="entry name" value="Tetratricopeptide repeat domain"/>
    <property type="match status" value="1"/>
</dbReference>
<evidence type="ECO:0000256" key="3">
    <source>
        <dbReference type="PROSITE-ProRule" id="PRU00339"/>
    </source>
</evidence>
<gene>
    <name evidence="4" type="ORF">GCM10011611_31690</name>
</gene>
<evidence type="ECO:0000313" key="4">
    <source>
        <dbReference type="EMBL" id="GGF23243.1"/>
    </source>
</evidence>
<dbReference type="RefSeq" id="WP_189047458.1">
    <property type="nucleotide sequence ID" value="NZ_BMJQ01000008.1"/>
</dbReference>
<evidence type="ECO:0000313" key="5">
    <source>
        <dbReference type="Proteomes" id="UP000646365"/>
    </source>
</evidence>
<proteinExistence type="predicted"/>
<dbReference type="EMBL" id="BMJQ01000008">
    <property type="protein sequence ID" value="GGF23243.1"/>
    <property type="molecule type" value="Genomic_DNA"/>
</dbReference>
<dbReference type="SMART" id="SM00028">
    <property type="entry name" value="TPR"/>
    <property type="match status" value="3"/>
</dbReference>
<dbReference type="InterPro" id="IPR019734">
    <property type="entry name" value="TPR_rpt"/>
</dbReference>
<dbReference type="Proteomes" id="UP000646365">
    <property type="component" value="Unassembled WGS sequence"/>
</dbReference>
<feature type="repeat" description="TPR" evidence="3">
    <location>
        <begin position="98"/>
        <end position="131"/>
    </location>
</feature>
<dbReference type="InterPro" id="IPR050498">
    <property type="entry name" value="Ycf3"/>
</dbReference>
<accession>A0A8J2YVE3</accession>